<keyword evidence="1" id="KW-0812">Transmembrane</keyword>
<feature type="transmembrane region" description="Helical" evidence="1">
    <location>
        <begin position="36"/>
        <end position="56"/>
    </location>
</feature>
<name>A0A382B1S3_9ZZZZ</name>
<feature type="transmembrane region" description="Helical" evidence="1">
    <location>
        <begin position="68"/>
        <end position="86"/>
    </location>
</feature>
<evidence type="ECO:0000313" key="2">
    <source>
        <dbReference type="EMBL" id="SVB07167.1"/>
    </source>
</evidence>
<keyword evidence="1" id="KW-0472">Membrane</keyword>
<feature type="transmembrane region" description="Helical" evidence="1">
    <location>
        <begin position="7"/>
        <end position="30"/>
    </location>
</feature>
<evidence type="ECO:0000256" key="1">
    <source>
        <dbReference type="SAM" id="Phobius"/>
    </source>
</evidence>
<proteinExistence type="predicted"/>
<protein>
    <submittedName>
        <fullName evidence="2">Uncharacterized protein</fullName>
    </submittedName>
</protein>
<reference evidence="2" key="1">
    <citation type="submission" date="2018-05" db="EMBL/GenBank/DDBJ databases">
        <authorList>
            <person name="Lanie J.A."/>
            <person name="Ng W.-L."/>
            <person name="Kazmierczak K.M."/>
            <person name="Andrzejewski T.M."/>
            <person name="Davidsen T.M."/>
            <person name="Wayne K.J."/>
            <person name="Tettelin H."/>
            <person name="Glass J.I."/>
            <person name="Rusch D."/>
            <person name="Podicherti R."/>
            <person name="Tsui H.-C.T."/>
            <person name="Winkler M.E."/>
        </authorList>
    </citation>
    <scope>NUCLEOTIDE SEQUENCE</scope>
</reference>
<dbReference type="EMBL" id="UINC01027620">
    <property type="protein sequence ID" value="SVB07167.1"/>
    <property type="molecule type" value="Genomic_DNA"/>
</dbReference>
<keyword evidence="1" id="KW-1133">Transmembrane helix</keyword>
<dbReference type="AlphaFoldDB" id="A0A382B1S3"/>
<gene>
    <name evidence="2" type="ORF">METZ01_LOCUS160021</name>
</gene>
<sequence>MTNYGKYNLYAILGLPIIAVLGSIVAFGFLPDTIAFVFGTNLAPMLIGGIVSALLLRFLTKPGGKGRFIAIWPTVVPAAFAALWYIGGAIIPNASDPGREYFALPIYLVMWVVVMSVVALIGCLVVRSSGSATQA</sequence>
<organism evidence="2">
    <name type="scientific">marine metagenome</name>
    <dbReference type="NCBI Taxonomy" id="408172"/>
    <lineage>
        <taxon>unclassified sequences</taxon>
        <taxon>metagenomes</taxon>
        <taxon>ecological metagenomes</taxon>
    </lineage>
</organism>
<feature type="transmembrane region" description="Helical" evidence="1">
    <location>
        <begin position="106"/>
        <end position="126"/>
    </location>
</feature>
<accession>A0A382B1S3</accession>